<organism evidence="1 2">
    <name type="scientific">Klebsiella grimontii</name>
    <dbReference type="NCBI Taxonomy" id="2058152"/>
    <lineage>
        <taxon>Bacteria</taxon>
        <taxon>Pseudomonadati</taxon>
        <taxon>Pseudomonadota</taxon>
        <taxon>Gammaproteobacteria</taxon>
        <taxon>Enterobacterales</taxon>
        <taxon>Enterobacteriaceae</taxon>
        <taxon>Klebsiella/Raoultella group</taxon>
        <taxon>Klebsiella</taxon>
    </lineage>
</organism>
<accession>A0A285AYE9</accession>
<evidence type="ECO:0000313" key="2">
    <source>
        <dbReference type="Proteomes" id="UP000220639"/>
    </source>
</evidence>
<name>A0A285AYE9_9ENTR</name>
<dbReference type="Proteomes" id="UP000220639">
    <property type="component" value="Unassembled WGS sequence"/>
</dbReference>
<proteinExistence type="predicted"/>
<dbReference type="AlphaFoldDB" id="A0A285AYE9"/>
<evidence type="ECO:0000313" key="1">
    <source>
        <dbReference type="EMBL" id="SNU33714.1"/>
    </source>
</evidence>
<sequence length="64" mass="6985">MDVHAGVREPQLSAGGEFIKVIQALDLKTLKTTAINQSGFTIIIETIKTIVTIKTSFLICRSSH</sequence>
<dbReference type="EMBL" id="FZTC01000014">
    <property type="protein sequence ID" value="SNU33714.1"/>
    <property type="molecule type" value="Genomic_DNA"/>
</dbReference>
<gene>
    <name evidence="1" type="ORF">KOSB73_210208</name>
</gene>
<reference evidence="2" key="1">
    <citation type="submission" date="2017-08" db="EMBL/GenBank/DDBJ databases">
        <authorList>
            <person name="Brisse S."/>
        </authorList>
    </citation>
    <scope>NUCLEOTIDE SEQUENCE [LARGE SCALE GENOMIC DNA]</scope>
    <source>
        <strain evidence="2">06D021</strain>
    </source>
</reference>
<protein>
    <submittedName>
        <fullName evidence="1">Uncharacterized protein</fullName>
    </submittedName>
</protein>